<dbReference type="EMBL" id="CM002923">
    <property type="protein sequence ID" value="KGN61793.1"/>
    <property type="molecule type" value="Genomic_DNA"/>
</dbReference>
<organism evidence="1 2">
    <name type="scientific">Cucumis sativus</name>
    <name type="common">Cucumber</name>
    <dbReference type="NCBI Taxonomy" id="3659"/>
    <lineage>
        <taxon>Eukaryota</taxon>
        <taxon>Viridiplantae</taxon>
        <taxon>Streptophyta</taxon>
        <taxon>Embryophyta</taxon>
        <taxon>Tracheophyta</taxon>
        <taxon>Spermatophyta</taxon>
        <taxon>Magnoliopsida</taxon>
        <taxon>eudicotyledons</taxon>
        <taxon>Gunneridae</taxon>
        <taxon>Pentapetalae</taxon>
        <taxon>rosids</taxon>
        <taxon>fabids</taxon>
        <taxon>Cucurbitales</taxon>
        <taxon>Cucurbitaceae</taxon>
        <taxon>Benincaseae</taxon>
        <taxon>Cucumis</taxon>
    </lineage>
</organism>
<evidence type="ECO:0000313" key="2">
    <source>
        <dbReference type="Proteomes" id="UP000029981"/>
    </source>
</evidence>
<evidence type="ECO:0000313" key="1">
    <source>
        <dbReference type="EMBL" id="KGN61793.1"/>
    </source>
</evidence>
<reference evidence="1 2" key="3">
    <citation type="journal article" date="2010" name="BMC Genomics">
        <title>Transcriptome sequencing and comparative analysis of cucumber flowers with different sex types.</title>
        <authorList>
            <person name="Guo S."/>
            <person name="Zheng Y."/>
            <person name="Joung J.G."/>
            <person name="Liu S."/>
            <person name="Zhang Z."/>
            <person name="Crasta O.R."/>
            <person name="Sobral B.W."/>
            <person name="Xu Y."/>
            <person name="Huang S."/>
            <person name="Fei Z."/>
        </authorList>
    </citation>
    <scope>NUCLEOTIDE SEQUENCE [LARGE SCALE GENOMIC DNA]</scope>
    <source>
        <strain evidence="2">cv. 9930</strain>
    </source>
</reference>
<dbReference type="Proteomes" id="UP000029981">
    <property type="component" value="Chromosome 2"/>
</dbReference>
<protein>
    <submittedName>
        <fullName evidence="1">Uncharacterized protein</fullName>
    </submittedName>
</protein>
<reference evidence="1 2" key="1">
    <citation type="journal article" date="2009" name="Nat. Genet.">
        <title>The genome of the cucumber, Cucumis sativus L.</title>
        <authorList>
            <person name="Huang S."/>
            <person name="Li R."/>
            <person name="Zhang Z."/>
            <person name="Li L."/>
            <person name="Gu X."/>
            <person name="Fan W."/>
            <person name="Lucas W.J."/>
            <person name="Wang X."/>
            <person name="Xie B."/>
            <person name="Ni P."/>
            <person name="Ren Y."/>
            <person name="Zhu H."/>
            <person name="Li J."/>
            <person name="Lin K."/>
            <person name="Jin W."/>
            <person name="Fei Z."/>
            <person name="Li G."/>
            <person name="Staub J."/>
            <person name="Kilian A."/>
            <person name="van der Vossen E.A."/>
            <person name="Wu Y."/>
            <person name="Guo J."/>
            <person name="He J."/>
            <person name="Jia Z."/>
            <person name="Ren Y."/>
            <person name="Tian G."/>
            <person name="Lu Y."/>
            <person name="Ruan J."/>
            <person name="Qian W."/>
            <person name="Wang M."/>
            <person name="Huang Q."/>
            <person name="Li B."/>
            <person name="Xuan Z."/>
            <person name="Cao J."/>
            <person name="Asan"/>
            <person name="Wu Z."/>
            <person name="Zhang J."/>
            <person name="Cai Q."/>
            <person name="Bai Y."/>
            <person name="Zhao B."/>
            <person name="Han Y."/>
            <person name="Li Y."/>
            <person name="Li X."/>
            <person name="Wang S."/>
            <person name="Shi Q."/>
            <person name="Liu S."/>
            <person name="Cho W.K."/>
            <person name="Kim J.Y."/>
            <person name="Xu Y."/>
            <person name="Heller-Uszynska K."/>
            <person name="Miao H."/>
            <person name="Cheng Z."/>
            <person name="Zhang S."/>
            <person name="Wu J."/>
            <person name="Yang Y."/>
            <person name="Kang H."/>
            <person name="Li M."/>
            <person name="Liang H."/>
            <person name="Ren X."/>
            <person name="Shi Z."/>
            <person name="Wen M."/>
            <person name="Jian M."/>
            <person name="Yang H."/>
            <person name="Zhang G."/>
            <person name="Yang Z."/>
            <person name="Chen R."/>
            <person name="Liu S."/>
            <person name="Li J."/>
            <person name="Ma L."/>
            <person name="Liu H."/>
            <person name="Zhou Y."/>
            <person name="Zhao J."/>
            <person name="Fang X."/>
            <person name="Li G."/>
            <person name="Fang L."/>
            <person name="Li Y."/>
            <person name="Liu D."/>
            <person name="Zheng H."/>
            <person name="Zhang Y."/>
            <person name="Qin N."/>
            <person name="Li Z."/>
            <person name="Yang G."/>
            <person name="Yang S."/>
            <person name="Bolund L."/>
            <person name="Kristiansen K."/>
            <person name="Zheng H."/>
            <person name="Li S."/>
            <person name="Zhang X."/>
            <person name="Yang H."/>
            <person name="Wang J."/>
            <person name="Sun R."/>
            <person name="Zhang B."/>
            <person name="Jiang S."/>
            <person name="Wang J."/>
            <person name="Du Y."/>
            <person name="Li S."/>
        </authorList>
    </citation>
    <scope>NUCLEOTIDE SEQUENCE [LARGE SCALE GENOMIC DNA]</scope>
    <source>
        <strain evidence="2">cv. 9930</strain>
    </source>
</reference>
<reference evidence="1 2" key="2">
    <citation type="journal article" date="2009" name="PLoS ONE">
        <title>An integrated genetic and cytogenetic map of the cucumber genome.</title>
        <authorList>
            <person name="Ren Y."/>
            <person name="Zhang Z."/>
            <person name="Liu J."/>
            <person name="Staub J.E."/>
            <person name="Han Y."/>
            <person name="Cheng Z."/>
            <person name="Li X."/>
            <person name="Lu J."/>
            <person name="Miao H."/>
            <person name="Kang H."/>
            <person name="Xie B."/>
            <person name="Gu X."/>
            <person name="Wang X."/>
            <person name="Du Y."/>
            <person name="Jin W."/>
            <person name="Huang S."/>
        </authorList>
    </citation>
    <scope>NUCLEOTIDE SEQUENCE [LARGE SCALE GENOMIC DNA]</scope>
    <source>
        <strain evidence="2">cv. 9930</strain>
    </source>
</reference>
<accession>A0A0A0LIZ2</accession>
<proteinExistence type="predicted"/>
<sequence>MSRSSHTYCSNVTVSECCYCNHKDWLEFFAYLLLHLLFSSSQRMNRRSNESS</sequence>
<gene>
    <name evidence="1" type="ORF">Csa_2G247050</name>
</gene>
<keyword evidence="2" id="KW-1185">Reference proteome</keyword>
<reference evidence="1 2" key="4">
    <citation type="journal article" date="2011" name="BMC Genomics">
        <title>RNA-Seq improves annotation of protein-coding genes in the cucumber genome.</title>
        <authorList>
            <person name="Li Z."/>
            <person name="Zhang Z."/>
            <person name="Yan P."/>
            <person name="Huang S."/>
            <person name="Fei Z."/>
            <person name="Lin K."/>
        </authorList>
    </citation>
    <scope>NUCLEOTIDE SEQUENCE [LARGE SCALE GENOMIC DNA]</scope>
    <source>
        <strain evidence="2">cv. 9930</strain>
    </source>
</reference>
<name>A0A0A0LIZ2_CUCSA</name>
<dbReference type="AlphaFoldDB" id="A0A0A0LIZ2"/>
<dbReference type="Gramene" id="KGN61793">
    <property type="protein sequence ID" value="KGN61793"/>
    <property type="gene ID" value="Csa_2G247050"/>
</dbReference>